<keyword evidence="3" id="KW-1185">Reference proteome</keyword>
<feature type="transmembrane region" description="Helical" evidence="1">
    <location>
        <begin position="201"/>
        <end position="221"/>
    </location>
</feature>
<name>A0A6A6B7B1_9PEZI</name>
<keyword evidence="1" id="KW-0812">Transmembrane</keyword>
<evidence type="ECO:0000313" key="2">
    <source>
        <dbReference type="EMBL" id="KAF2140009.1"/>
    </source>
</evidence>
<dbReference type="EMBL" id="ML995491">
    <property type="protein sequence ID" value="KAF2140009.1"/>
    <property type="molecule type" value="Genomic_DNA"/>
</dbReference>
<dbReference type="Proteomes" id="UP000799438">
    <property type="component" value="Unassembled WGS sequence"/>
</dbReference>
<reference evidence="2" key="1">
    <citation type="journal article" date="2020" name="Stud. Mycol.">
        <title>101 Dothideomycetes genomes: a test case for predicting lifestyles and emergence of pathogens.</title>
        <authorList>
            <person name="Haridas S."/>
            <person name="Albert R."/>
            <person name="Binder M."/>
            <person name="Bloem J."/>
            <person name="Labutti K."/>
            <person name="Salamov A."/>
            <person name="Andreopoulos B."/>
            <person name="Baker S."/>
            <person name="Barry K."/>
            <person name="Bills G."/>
            <person name="Bluhm B."/>
            <person name="Cannon C."/>
            <person name="Castanera R."/>
            <person name="Culley D."/>
            <person name="Daum C."/>
            <person name="Ezra D."/>
            <person name="Gonzalez J."/>
            <person name="Henrissat B."/>
            <person name="Kuo A."/>
            <person name="Liang C."/>
            <person name="Lipzen A."/>
            <person name="Lutzoni F."/>
            <person name="Magnuson J."/>
            <person name="Mondo S."/>
            <person name="Nolan M."/>
            <person name="Ohm R."/>
            <person name="Pangilinan J."/>
            <person name="Park H.-J."/>
            <person name="Ramirez L."/>
            <person name="Alfaro M."/>
            <person name="Sun H."/>
            <person name="Tritt A."/>
            <person name="Yoshinaga Y."/>
            <person name="Zwiers L.-H."/>
            <person name="Turgeon B."/>
            <person name="Goodwin S."/>
            <person name="Spatafora J."/>
            <person name="Crous P."/>
            <person name="Grigoriev I."/>
        </authorList>
    </citation>
    <scope>NUCLEOTIDE SEQUENCE</scope>
    <source>
        <strain evidence="2">CBS 121167</strain>
    </source>
</reference>
<dbReference type="RefSeq" id="XP_033395722.1">
    <property type="nucleotide sequence ID" value="XM_033546880.1"/>
</dbReference>
<protein>
    <submittedName>
        <fullName evidence="2">Uncharacterized protein</fullName>
    </submittedName>
</protein>
<proteinExistence type="predicted"/>
<feature type="transmembrane region" description="Helical" evidence="1">
    <location>
        <begin position="167"/>
        <end position="189"/>
    </location>
</feature>
<feature type="transmembrane region" description="Helical" evidence="1">
    <location>
        <begin position="254"/>
        <end position="275"/>
    </location>
</feature>
<dbReference type="GeneID" id="54304387"/>
<organism evidence="2 3">
    <name type="scientific">Aplosporella prunicola CBS 121167</name>
    <dbReference type="NCBI Taxonomy" id="1176127"/>
    <lineage>
        <taxon>Eukaryota</taxon>
        <taxon>Fungi</taxon>
        <taxon>Dikarya</taxon>
        <taxon>Ascomycota</taxon>
        <taxon>Pezizomycotina</taxon>
        <taxon>Dothideomycetes</taxon>
        <taxon>Dothideomycetes incertae sedis</taxon>
        <taxon>Botryosphaeriales</taxon>
        <taxon>Aplosporellaceae</taxon>
        <taxon>Aplosporella</taxon>
    </lineage>
</organism>
<dbReference type="AlphaFoldDB" id="A0A6A6B7B1"/>
<evidence type="ECO:0000313" key="3">
    <source>
        <dbReference type="Proteomes" id="UP000799438"/>
    </source>
</evidence>
<keyword evidence="1" id="KW-1133">Transmembrane helix</keyword>
<sequence>MDGRTDGRTHNFVTSSLLHHHTTTITSILHFSSHIPHTLGQAGSMRSVFFSTISTRARPGKANGRARQHPSSIRHQSIPSMQLASGGAKTPGLISPHRLVSYHLFLRLSASCVLRLRFAFLRLRLLHHFFKYPLGTDGYCSRLLHDDQPPTDAPRQPALSSSSAPTLFVFVFFFFCIAFTLPFILAFHHFTTTQFPSFQRFYPSFTLFIHGFINLHLLHIYPLGHHIGSVRFGTDYLGFGFRVRQSERASERSVYHISCHLSSLCFFFFFALLAYV</sequence>
<keyword evidence="1" id="KW-0472">Membrane</keyword>
<gene>
    <name evidence="2" type="ORF">K452DRAFT_59298</name>
</gene>
<accession>A0A6A6B7B1</accession>
<evidence type="ECO:0000256" key="1">
    <source>
        <dbReference type="SAM" id="Phobius"/>
    </source>
</evidence>